<dbReference type="AlphaFoldDB" id="S7ZQ91"/>
<reference evidence="2 3" key="1">
    <citation type="journal article" date="2013" name="PLoS ONE">
        <title>Genomic and secretomic analyses reveal unique features of the lignocellulolytic enzyme system of Penicillium decumbens.</title>
        <authorList>
            <person name="Liu G."/>
            <person name="Zhang L."/>
            <person name="Wei X."/>
            <person name="Zou G."/>
            <person name="Qin Y."/>
            <person name="Ma L."/>
            <person name="Li J."/>
            <person name="Zheng H."/>
            <person name="Wang S."/>
            <person name="Wang C."/>
            <person name="Xun L."/>
            <person name="Zhao G.-P."/>
            <person name="Zhou Z."/>
            <person name="Qu Y."/>
        </authorList>
    </citation>
    <scope>NUCLEOTIDE SEQUENCE [LARGE SCALE GENOMIC DNA]</scope>
    <source>
        <strain evidence="3">114-2 / CGMCC 5302</strain>
    </source>
</reference>
<feature type="transmembrane region" description="Helical" evidence="1">
    <location>
        <begin position="85"/>
        <end position="108"/>
    </location>
</feature>
<dbReference type="EMBL" id="KB644414">
    <property type="protein sequence ID" value="EPS32885.1"/>
    <property type="molecule type" value="Genomic_DNA"/>
</dbReference>
<dbReference type="HOGENOM" id="CLU_1627657_0_0_1"/>
<keyword evidence="1" id="KW-0812">Transmembrane</keyword>
<keyword evidence="1" id="KW-0472">Membrane</keyword>
<sequence length="163" mass="18410">MDRVWRMMVPSVNRSPLPTAFVVKLASSVRVADSRFTPEVFGPSPELPSAEAQMLQFHSPQFSAGPNLDHRLPRHDARLWTMQRVTLITLSLLLFLCLSLFLVAFFGFSSFTRQIRGRDDMVPCANVGNLSSMGSSSMELRRWSHGWRLRSFLPSIGGRRDGD</sequence>
<protein>
    <submittedName>
        <fullName evidence="2">Uncharacterized protein</fullName>
    </submittedName>
</protein>
<name>S7ZQ91_PENO1</name>
<keyword evidence="1" id="KW-1133">Transmembrane helix</keyword>
<organism evidence="2 3">
    <name type="scientific">Penicillium oxalicum (strain 114-2 / CGMCC 5302)</name>
    <name type="common">Penicillium decumbens</name>
    <dbReference type="NCBI Taxonomy" id="933388"/>
    <lineage>
        <taxon>Eukaryota</taxon>
        <taxon>Fungi</taxon>
        <taxon>Dikarya</taxon>
        <taxon>Ascomycota</taxon>
        <taxon>Pezizomycotina</taxon>
        <taxon>Eurotiomycetes</taxon>
        <taxon>Eurotiomycetidae</taxon>
        <taxon>Eurotiales</taxon>
        <taxon>Aspergillaceae</taxon>
        <taxon>Penicillium</taxon>
    </lineage>
</organism>
<dbReference type="Proteomes" id="UP000019376">
    <property type="component" value="Unassembled WGS sequence"/>
</dbReference>
<evidence type="ECO:0000313" key="2">
    <source>
        <dbReference type="EMBL" id="EPS32885.1"/>
    </source>
</evidence>
<evidence type="ECO:0000256" key="1">
    <source>
        <dbReference type="SAM" id="Phobius"/>
    </source>
</evidence>
<proteinExistence type="predicted"/>
<keyword evidence="3" id="KW-1185">Reference proteome</keyword>
<evidence type="ECO:0000313" key="3">
    <source>
        <dbReference type="Proteomes" id="UP000019376"/>
    </source>
</evidence>
<accession>S7ZQ91</accession>
<gene>
    <name evidence="2" type="ORF">PDE_07846</name>
</gene>